<organism evidence="1 2">
    <name type="scientific">Rossellomorea aquimaris</name>
    <dbReference type="NCBI Taxonomy" id="189382"/>
    <lineage>
        <taxon>Bacteria</taxon>
        <taxon>Bacillati</taxon>
        <taxon>Bacillota</taxon>
        <taxon>Bacilli</taxon>
        <taxon>Bacillales</taxon>
        <taxon>Bacillaceae</taxon>
        <taxon>Rossellomorea</taxon>
    </lineage>
</organism>
<dbReference type="EMBL" id="VTEZ01000005">
    <property type="protein sequence ID" value="TYS83558.1"/>
    <property type="molecule type" value="Genomic_DNA"/>
</dbReference>
<proteinExistence type="predicted"/>
<dbReference type="Pfam" id="PF10835">
    <property type="entry name" value="DUF2573"/>
    <property type="match status" value="1"/>
</dbReference>
<dbReference type="Proteomes" id="UP000324269">
    <property type="component" value="Unassembled WGS sequence"/>
</dbReference>
<dbReference type="AlphaFoldDB" id="A0A5D4TLA5"/>
<name>A0A5D4TLA5_9BACI</name>
<gene>
    <name evidence="1" type="ORF">FZC85_16260</name>
</gene>
<comment type="caution">
    <text evidence="1">The sequence shown here is derived from an EMBL/GenBank/DDBJ whole genome shotgun (WGS) entry which is preliminary data.</text>
</comment>
<sequence>MMKEFPEQFDALVEKYTELLVGDSDSDKKEMVTQYALYSFIAKNMPALVKHWNSLYPDGKDEMKRIVGQIKEMNEAHRAEMNEKKKEE</sequence>
<reference evidence="1 2" key="1">
    <citation type="submission" date="2019-08" db="EMBL/GenBank/DDBJ databases">
        <title>Bacillus genomes from the desert of Cuatro Cienegas, Coahuila.</title>
        <authorList>
            <person name="Olmedo-Alvarez G."/>
        </authorList>
    </citation>
    <scope>NUCLEOTIDE SEQUENCE [LARGE SCALE GENOMIC DNA]</scope>
    <source>
        <strain evidence="1 2">CH87b_3T</strain>
    </source>
</reference>
<evidence type="ECO:0000313" key="2">
    <source>
        <dbReference type="Proteomes" id="UP000324269"/>
    </source>
</evidence>
<evidence type="ECO:0000313" key="1">
    <source>
        <dbReference type="EMBL" id="TYS83558.1"/>
    </source>
</evidence>
<protein>
    <submittedName>
        <fullName evidence="1">DUF2573 family protein</fullName>
    </submittedName>
</protein>
<dbReference type="RefSeq" id="WP_148970082.1">
    <property type="nucleotide sequence ID" value="NZ_JBNIKW010000005.1"/>
</dbReference>
<dbReference type="OrthoDB" id="2619783at2"/>
<accession>A0A5D4TLA5</accession>
<dbReference type="InterPro" id="IPR020393">
    <property type="entry name" value="Uncharacterised_YusU"/>
</dbReference>